<dbReference type="EMBL" id="JACHGA010000036">
    <property type="protein sequence ID" value="MBB5278784.1"/>
    <property type="molecule type" value="Genomic_DNA"/>
</dbReference>
<sequence>MSDQHDELKRQAAALQEIMNKPCQPSSYERKPKGNSGKHKRELNYNHQLADQHDE</sequence>
<proteinExistence type="predicted"/>
<accession>A0A7W8HV06</accession>
<dbReference type="Proteomes" id="UP000550895">
    <property type="component" value="Unassembled WGS sequence"/>
</dbReference>
<comment type="caution">
    <text evidence="2">The sequence shown here is derived from an EMBL/GenBank/DDBJ whole genome shotgun (WGS) entry which is preliminary data.</text>
</comment>
<dbReference type="RefSeq" id="WP_167495087.1">
    <property type="nucleotide sequence ID" value="NZ_JACHGA010000036.1"/>
</dbReference>
<gene>
    <name evidence="2" type="ORF">HNR26_004898</name>
</gene>
<protein>
    <submittedName>
        <fullName evidence="2">Uncharacterized protein</fullName>
    </submittedName>
</protein>
<feature type="region of interest" description="Disordered" evidence="1">
    <location>
        <begin position="1"/>
        <end position="55"/>
    </location>
</feature>
<evidence type="ECO:0000313" key="2">
    <source>
        <dbReference type="EMBL" id="MBB5278784.1"/>
    </source>
</evidence>
<feature type="compositionally biased region" description="Basic and acidic residues" evidence="1">
    <location>
        <begin position="1"/>
        <end position="10"/>
    </location>
</feature>
<organism evidence="2 3">
    <name type="scientific">Rhizobium rosettiformans</name>
    <dbReference type="NCBI Taxonomy" id="1368430"/>
    <lineage>
        <taxon>Bacteria</taxon>
        <taxon>Pseudomonadati</taxon>
        <taxon>Pseudomonadota</taxon>
        <taxon>Alphaproteobacteria</taxon>
        <taxon>Hyphomicrobiales</taxon>
        <taxon>Rhizobiaceae</taxon>
        <taxon>Rhizobium/Agrobacterium group</taxon>
        <taxon>Rhizobium</taxon>
    </lineage>
</organism>
<reference evidence="2 3" key="1">
    <citation type="submission" date="2020-08" db="EMBL/GenBank/DDBJ databases">
        <title>Genomic Encyclopedia of Type Strains, Phase IV (KMG-IV): sequencing the most valuable type-strain genomes for metagenomic binning, comparative biology and taxonomic classification.</title>
        <authorList>
            <person name="Goeker M."/>
        </authorList>
    </citation>
    <scope>NUCLEOTIDE SEQUENCE [LARGE SCALE GENOMIC DNA]</scope>
    <source>
        <strain evidence="2 3">DSM 26376</strain>
    </source>
</reference>
<name>A0A7W8HV06_9HYPH</name>
<evidence type="ECO:0000313" key="3">
    <source>
        <dbReference type="Proteomes" id="UP000550895"/>
    </source>
</evidence>
<keyword evidence="3" id="KW-1185">Reference proteome</keyword>
<evidence type="ECO:0000256" key="1">
    <source>
        <dbReference type="SAM" id="MobiDB-lite"/>
    </source>
</evidence>
<dbReference type="AlphaFoldDB" id="A0A7W8HV06"/>